<name>A0ABX7EUL6_9HYPH</name>
<dbReference type="RefSeq" id="WP_203019541.1">
    <property type="nucleotide sequence ID" value="NZ_CP032405.1"/>
</dbReference>
<evidence type="ECO:0000313" key="2">
    <source>
        <dbReference type="EMBL" id="QRF51671.1"/>
    </source>
</evidence>
<gene>
    <name evidence="2" type="ORF">D4A92_09595</name>
</gene>
<dbReference type="EMBL" id="CP032405">
    <property type="protein sequence ID" value="QRF51671.1"/>
    <property type="molecule type" value="Genomic_DNA"/>
</dbReference>
<evidence type="ECO:0000256" key="1">
    <source>
        <dbReference type="SAM" id="Coils"/>
    </source>
</evidence>
<sequence>MMASPFASDLIGNVIQAFRPHRETGMILEPKAVDTLIRNLRTIEELAREYEQELAIQMELRKLSFTPSELRPRLATDRVDTQIGGNVYRLPTRIRVIEHGPDGGDAA</sequence>
<organism evidence="2 3">
    <name type="scientific">Rhizobium rosettiformans</name>
    <dbReference type="NCBI Taxonomy" id="1368430"/>
    <lineage>
        <taxon>Bacteria</taxon>
        <taxon>Pseudomonadati</taxon>
        <taxon>Pseudomonadota</taxon>
        <taxon>Alphaproteobacteria</taxon>
        <taxon>Hyphomicrobiales</taxon>
        <taxon>Rhizobiaceae</taxon>
        <taxon>Rhizobium/Agrobacterium group</taxon>
        <taxon>Rhizobium</taxon>
    </lineage>
</organism>
<dbReference type="Proteomes" id="UP000596351">
    <property type="component" value="Chromosome"/>
</dbReference>
<protein>
    <submittedName>
        <fullName evidence="2">Uncharacterized protein</fullName>
    </submittedName>
</protein>
<proteinExistence type="predicted"/>
<accession>A0ABX7EUL6</accession>
<keyword evidence="1" id="KW-0175">Coiled coil</keyword>
<feature type="coiled-coil region" evidence="1">
    <location>
        <begin position="33"/>
        <end position="60"/>
    </location>
</feature>
<keyword evidence="3" id="KW-1185">Reference proteome</keyword>
<evidence type="ECO:0000313" key="3">
    <source>
        <dbReference type="Proteomes" id="UP000596351"/>
    </source>
</evidence>
<reference evidence="2 3" key="1">
    <citation type="submission" date="2018-09" db="EMBL/GenBank/DDBJ databases">
        <title>Rhizobium sp. MAE2-X.</title>
        <authorList>
            <person name="Lee Y."/>
            <person name="Jeon C.O."/>
        </authorList>
    </citation>
    <scope>NUCLEOTIDE SEQUENCE [LARGE SCALE GENOMIC DNA]</scope>
    <source>
        <strain evidence="2 3">MAE2-X</strain>
    </source>
</reference>